<sequence>MRHIFSDTSSSGTGYSEERIGLEQLVEYGAQTPEQYEQGDLKMSLIFSPELSQEYSRCRSGTNSSTSSTSGEYSRKSYEYSTDESSARSISTKHTEARPKRHVSFELPEIEESEESENGSAEYCEISFEEPENPGWQTIPGCDSQTASLAESSNYSPTPSVCPSNDPDFNYETDLTQNTTNLYLDDSGDGTVLGDNNILSKLCGEPNKEERETPKQIEIGPISLQKYLLSRSDPIFSDSALNSIYDFADREAAPAILAHMTLQAKEELYRTLCEETNGKDYMNEYLGQTSPTSSSIPRNYSEDYQRFRPVHQLFILLACHLYTNFSAMHPDNDVPIFADILAKSYYFDSDHVAMAQYIRCWVENLLVKLELAKKDRA</sequence>
<evidence type="ECO:0000313" key="2">
    <source>
        <dbReference type="EMBL" id="CDK27908.1"/>
    </source>
</evidence>
<name>W6MNQ3_9ASCO</name>
<feature type="region of interest" description="Disordered" evidence="1">
    <location>
        <begin position="54"/>
        <end position="120"/>
    </location>
</feature>
<feature type="compositionally biased region" description="Acidic residues" evidence="1">
    <location>
        <begin position="108"/>
        <end position="117"/>
    </location>
</feature>
<dbReference type="AlphaFoldDB" id="W6MNQ3"/>
<organism evidence="2 3">
    <name type="scientific">Kuraishia capsulata CBS 1993</name>
    <dbReference type="NCBI Taxonomy" id="1382522"/>
    <lineage>
        <taxon>Eukaryota</taxon>
        <taxon>Fungi</taxon>
        <taxon>Dikarya</taxon>
        <taxon>Ascomycota</taxon>
        <taxon>Saccharomycotina</taxon>
        <taxon>Pichiomycetes</taxon>
        <taxon>Pichiales</taxon>
        <taxon>Pichiaceae</taxon>
        <taxon>Kuraishia</taxon>
    </lineage>
</organism>
<gene>
    <name evidence="2" type="ORF">KUCA_T00003888001</name>
</gene>
<dbReference type="HOGENOM" id="CLU_733761_0_0_1"/>
<dbReference type="Proteomes" id="UP000019384">
    <property type="component" value="Unassembled WGS sequence"/>
</dbReference>
<evidence type="ECO:0000256" key="1">
    <source>
        <dbReference type="SAM" id="MobiDB-lite"/>
    </source>
</evidence>
<dbReference type="EMBL" id="HG793128">
    <property type="protein sequence ID" value="CDK27908.1"/>
    <property type="molecule type" value="Genomic_DNA"/>
</dbReference>
<keyword evidence="3" id="KW-1185">Reference proteome</keyword>
<dbReference type="GeneID" id="34521288"/>
<feature type="compositionally biased region" description="Low complexity" evidence="1">
    <location>
        <begin position="58"/>
        <end position="72"/>
    </location>
</feature>
<evidence type="ECO:0000313" key="3">
    <source>
        <dbReference type="Proteomes" id="UP000019384"/>
    </source>
</evidence>
<reference evidence="2" key="1">
    <citation type="submission" date="2013-12" db="EMBL/GenBank/DDBJ databases">
        <authorList>
            <person name="Genoscope - CEA"/>
        </authorList>
    </citation>
    <scope>NUCLEOTIDE SEQUENCE</scope>
    <source>
        <strain evidence="2">CBS 1993</strain>
    </source>
</reference>
<dbReference type="RefSeq" id="XP_022459900.1">
    <property type="nucleotide sequence ID" value="XM_022602347.1"/>
</dbReference>
<proteinExistence type="predicted"/>
<protein>
    <submittedName>
        <fullName evidence="2">Uncharacterized protein</fullName>
    </submittedName>
</protein>
<accession>W6MNQ3</accession>
<feature type="compositionally biased region" description="Polar residues" evidence="1">
    <location>
        <begin position="79"/>
        <end position="92"/>
    </location>
</feature>
<reference evidence="2" key="2">
    <citation type="submission" date="2014-02" db="EMBL/GenBank/DDBJ databases">
        <title>Complete DNA sequence of /Kuraishia capsulata/ illustrates novel genomic features among budding yeasts (/Saccharomycotina/).</title>
        <authorList>
            <person name="Morales L."/>
            <person name="Noel B."/>
            <person name="Porcel B."/>
            <person name="Marcet-Houben M."/>
            <person name="Hullo M-F."/>
            <person name="Sacerdot C."/>
            <person name="Tekaia F."/>
            <person name="Leh-Louis V."/>
            <person name="Despons L."/>
            <person name="Khanna V."/>
            <person name="Aury J-M."/>
            <person name="Barbe V."/>
            <person name="Couloux A."/>
            <person name="Labadie K."/>
            <person name="Pelletier E."/>
            <person name="Souciet J-L."/>
            <person name="Boekhout T."/>
            <person name="Gabaldon T."/>
            <person name="Wincker P."/>
            <person name="Dujon B."/>
        </authorList>
    </citation>
    <scope>NUCLEOTIDE SEQUENCE</scope>
    <source>
        <strain evidence="2">CBS 1993</strain>
    </source>
</reference>